<dbReference type="Proteomes" id="UP000234639">
    <property type="component" value="Unassembled WGS sequence"/>
</dbReference>
<dbReference type="Gene3D" id="3.40.50.170">
    <property type="entry name" value="Formyl transferase, N-terminal domain"/>
    <property type="match status" value="1"/>
</dbReference>
<feature type="binding site" evidence="4">
    <location>
        <position position="110"/>
    </location>
    <ligand>
        <name>(6R)-10-formyltetrahydrofolate</name>
        <dbReference type="ChEBI" id="CHEBI:195366"/>
    </ligand>
</feature>
<keyword evidence="2 4" id="KW-0808">Transferase</keyword>
<feature type="active site" description="Proton donor" evidence="4">
    <location>
        <position position="112"/>
    </location>
</feature>
<dbReference type="HAMAP" id="MF_01930">
    <property type="entry name" value="PurN"/>
    <property type="match status" value="1"/>
</dbReference>
<reference evidence="6 7" key="1">
    <citation type="submission" date="2017-12" db="EMBL/GenBank/DDBJ databases">
        <title>Phylogenetic diversity of female urinary microbiome.</title>
        <authorList>
            <person name="Thomas-White K."/>
            <person name="Wolfe A.J."/>
        </authorList>
    </citation>
    <scope>NUCLEOTIDE SEQUENCE [LARGE SCALE GENOMIC DNA]</scope>
    <source>
        <strain evidence="6 7">UMB0112</strain>
    </source>
</reference>
<feature type="binding site" evidence="4">
    <location>
        <begin position="14"/>
        <end position="16"/>
    </location>
    <ligand>
        <name>N(1)-(5-phospho-beta-D-ribosyl)glycinamide</name>
        <dbReference type="ChEBI" id="CHEBI:143788"/>
    </ligand>
</feature>
<gene>
    <name evidence="4 6" type="primary">purN</name>
    <name evidence="6" type="ORF">CYJ41_07425</name>
</gene>
<organism evidence="6 7">
    <name type="scientific">Campylobacter ureolyticus</name>
    <dbReference type="NCBI Taxonomy" id="827"/>
    <lineage>
        <taxon>Bacteria</taxon>
        <taxon>Pseudomonadati</taxon>
        <taxon>Campylobacterota</taxon>
        <taxon>Epsilonproteobacteria</taxon>
        <taxon>Campylobacterales</taxon>
        <taxon>Campylobacteraceae</taxon>
        <taxon>Campylobacter</taxon>
    </lineage>
</organism>
<dbReference type="Pfam" id="PF00551">
    <property type="entry name" value="Formyl_trans_N"/>
    <property type="match status" value="1"/>
</dbReference>
<dbReference type="PANTHER" id="PTHR43369">
    <property type="entry name" value="PHOSPHORIBOSYLGLYCINAMIDE FORMYLTRANSFERASE"/>
    <property type="match status" value="1"/>
</dbReference>
<comment type="pathway">
    <text evidence="1 4">Purine metabolism; IMP biosynthesis via de novo pathway; N(2)-formyl-N(1)-(5-phospho-D-ribosyl)glycinamide from N(1)-(5-phospho-D-ribosyl)glycinamide (10-formyl THF route): step 1/1.</text>
</comment>
<protein>
    <recommendedName>
        <fullName evidence="4">Phosphoribosylglycinamide formyltransferase</fullName>
        <ecNumber evidence="4">2.1.2.2</ecNumber>
    </recommendedName>
    <alternativeName>
        <fullName evidence="4">5'-phosphoribosylglycinamide transformylase</fullName>
    </alternativeName>
    <alternativeName>
        <fullName evidence="4">GAR transformylase</fullName>
        <shortName evidence="4">GART</shortName>
    </alternativeName>
</protein>
<dbReference type="GO" id="GO:0006189">
    <property type="term" value="P:'de novo' IMP biosynthetic process"/>
    <property type="evidence" value="ECO:0007669"/>
    <property type="project" value="UniProtKB-UniRule"/>
</dbReference>
<dbReference type="CDD" id="cd08645">
    <property type="entry name" value="FMT_core_GART"/>
    <property type="match status" value="1"/>
</dbReference>
<dbReference type="UniPathway" id="UPA00074">
    <property type="reaction ID" value="UER00126"/>
</dbReference>
<dbReference type="EC" id="2.1.2.2" evidence="4"/>
<evidence type="ECO:0000256" key="1">
    <source>
        <dbReference type="ARBA" id="ARBA00005054"/>
    </source>
</evidence>
<sequence length="193" mass="21847">MSVKKIAILFSGNGSNLENILEKVHNKTFNGVTIKCDLLICNNPDAFGIQRAEKFGLKTVVINHKEFKTRENFDEKLVNLIQEKNIDLTILAGFMRILTPIFTKNIKAINLHPSILPLFKGGNAIKESFNSDMLVGGVSVHFVSEELDGGKLINQLVFYRKKGMSLEEWEENIHKLEYEILPKTIIELLAFSN</sequence>
<comment type="similarity">
    <text evidence="4">Belongs to the GART family.</text>
</comment>
<comment type="caution">
    <text evidence="6">The sequence shown here is derived from an EMBL/GenBank/DDBJ whole genome shotgun (WGS) entry which is preliminary data.</text>
</comment>
<evidence type="ECO:0000256" key="2">
    <source>
        <dbReference type="ARBA" id="ARBA00022679"/>
    </source>
</evidence>
<dbReference type="RefSeq" id="WP_101637616.1">
    <property type="nucleotide sequence ID" value="NZ_JAPXGQ010000016.1"/>
</dbReference>
<feature type="binding site" evidence="4">
    <location>
        <position position="70"/>
    </location>
    <ligand>
        <name>(6R)-10-formyltetrahydrofolate</name>
        <dbReference type="ChEBI" id="CHEBI:195366"/>
    </ligand>
</feature>
<dbReference type="InterPro" id="IPR004607">
    <property type="entry name" value="GART"/>
</dbReference>
<dbReference type="InterPro" id="IPR002376">
    <property type="entry name" value="Formyl_transf_N"/>
</dbReference>
<proteinExistence type="inferred from homology"/>
<feature type="site" description="Raises pKa of active site His" evidence="4">
    <location>
        <position position="148"/>
    </location>
</feature>
<evidence type="ECO:0000256" key="3">
    <source>
        <dbReference type="ARBA" id="ARBA00022755"/>
    </source>
</evidence>
<accession>A0A2I1N8J5</accession>
<dbReference type="AlphaFoldDB" id="A0A2I1N8J5"/>
<name>A0A2I1N8J5_9BACT</name>
<dbReference type="InterPro" id="IPR036477">
    <property type="entry name" value="Formyl_transf_N_sf"/>
</dbReference>
<keyword evidence="3 4" id="KW-0658">Purine biosynthesis</keyword>
<comment type="catalytic activity">
    <reaction evidence="4">
        <text>N(1)-(5-phospho-beta-D-ribosyl)glycinamide + (6R)-10-formyltetrahydrofolate = N(2)-formyl-N(1)-(5-phospho-beta-D-ribosyl)glycinamide + (6S)-5,6,7,8-tetrahydrofolate + H(+)</text>
        <dbReference type="Rhea" id="RHEA:15053"/>
        <dbReference type="ChEBI" id="CHEBI:15378"/>
        <dbReference type="ChEBI" id="CHEBI:57453"/>
        <dbReference type="ChEBI" id="CHEBI:143788"/>
        <dbReference type="ChEBI" id="CHEBI:147286"/>
        <dbReference type="ChEBI" id="CHEBI:195366"/>
        <dbReference type="EC" id="2.1.2.2"/>
    </reaction>
</comment>
<dbReference type="NCBIfam" id="TIGR00639">
    <property type="entry name" value="PurN"/>
    <property type="match status" value="1"/>
</dbReference>
<dbReference type="SUPFAM" id="SSF53328">
    <property type="entry name" value="Formyltransferase"/>
    <property type="match status" value="1"/>
</dbReference>
<dbReference type="GO" id="GO:0005829">
    <property type="term" value="C:cytosol"/>
    <property type="evidence" value="ECO:0007669"/>
    <property type="project" value="TreeGrafter"/>
</dbReference>
<feature type="binding site" evidence="4">
    <location>
        <begin position="95"/>
        <end position="98"/>
    </location>
    <ligand>
        <name>(6R)-10-formyltetrahydrofolate</name>
        <dbReference type="ChEBI" id="CHEBI:195366"/>
    </ligand>
</feature>
<evidence type="ECO:0000259" key="5">
    <source>
        <dbReference type="Pfam" id="PF00551"/>
    </source>
</evidence>
<feature type="domain" description="Formyl transferase N-terminal" evidence="5">
    <location>
        <begin position="4"/>
        <end position="185"/>
    </location>
</feature>
<evidence type="ECO:0000256" key="4">
    <source>
        <dbReference type="HAMAP-Rule" id="MF_01930"/>
    </source>
</evidence>
<dbReference type="EMBL" id="PKHU01000007">
    <property type="protein sequence ID" value="PKZ28700.1"/>
    <property type="molecule type" value="Genomic_DNA"/>
</dbReference>
<dbReference type="PANTHER" id="PTHR43369:SF2">
    <property type="entry name" value="PHOSPHORIBOSYLGLYCINAMIDE FORMYLTRANSFERASE"/>
    <property type="match status" value="1"/>
</dbReference>
<evidence type="ECO:0000313" key="7">
    <source>
        <dbReference type="Proteomes" id="UP000234639"/>
    </source>
</evidence>
<evidence type="ECO:0000313" key="6">
    <source>
        <dbReference type="EMBL" id="PKZ28700.1"/>
    </source>
</evidence>
<dbReference type="GO" id="GO:0004644">
    <property type="term" value="F:phosphoribosylglycinamide formyltransferase activity"/>
    <property type="evidence" value="ECO:0007669"/>
    <property type="project" value="UniProtKB-UniRule"/>
</dbReference>
<comment type="function">
    <text evidence="4">Catalyzes the transfer of a formyl group from 10-formyltetrahydrofolate to 5-phospho-ribosyl-glycinamide (GAR), producing 5-phospho-ribosyl-N-formylglycinamide (FGAR) and tetrahydrofolate.</text>
</comment>